<protein>
    <submittedName>
        <fullName evidence="1">Uncharacterized protein</fullName>
    </submittedName>
</protein>
<reference evidence="1" key="1">
    <citation type="submission" date="2021-08" db="EMBL/GenBank/DDBJ databases">
        <title>WGS assembly of Ceratopteris richardii.</title>
        <authorList>
            <person name="Marchant D.B."/>
            <person name="Chen G."/>
            <person name="Jenkins J."/>
            <person name="Shu S."/>
            <person name="Leebens-Mack J."/>
            <person name="Grimwood J."/>
            <person name="Schmutz J."/>
            <person name="Soltis P."/>
            <person name="Soltis D."/>
            <person name="Chen Z.-H."/>
        </authorList>
    </citation>
    <scope>NUCLEOTIDE SEQUENCE</scope>
    <source>
        <strain evidence="1">Whitten #5841</strain>
        <tissue evidence="1">Leaf</tissue>
    </source>
</reference>
<evidence type="ECO:0000313" key="2">
    <source>
        <dbReference type="Proteomes" id="UP000825935"/>
    </source>
</evidence>
<accession>A0A8T2QW78</accession>
<dbReference type="EMBL" id="CM035437">
    <property type="protein sequence ID" value="KAH7287603.1"/>
    <property type="molecule type" value="Genomic_DNA"/>
</dbReference>
<keyword evidence="2" id="KW-1185">Reference proteome</keyword>
<proteinExistence type="predicted"/>
<evidence type="ECO:0000313" key="1">
    <source>
        <dbReference type="EMBL" id="KAH7287603.1"/>
    </source>
</evidence>
<gene>
    <name evidence="1" type="ORF">KP509_32G064900</name>
</gene>
<name>A0A8T2QW78_CERRI</name>
<organism evidence="1 2">
    <name type="scientific">Ceratopteris richardii</name>
    <name type="common">Triangle waterfern</name>
    <dbReference type="NCBI Taxonomy" id="49495"/>
    <lineage>
        <taxon>Eukaryota</taxon>
        <taxon>Viridiplantae</taxon>
        <taxon>Streptophyta</taxon>
        <taxon>Embryophyta</taxon>
        <taxon>Tracheophyta</taxon>
        <taxon>Polypodiopsida</taxon>
        <taxon>Polypodiidae</taxon>
        <taxon>Polypodiales</taxon>
        <taxon>Pteridineae</taxon>
        <taxon>Pteridaceae</taxon>
        <taxon>Parkerioideae</taxon>
        <taxon>Ceratopteris</taxon>
    </lineage>
</organism>
<sequence length="142" mass="15213">MSRAKPRVYNVFQPSSPSAINYDVNGGCISCGEISNITHDPEWSVGLEIVVSTINHGGGHSRFSCVLIFLEEALYRAAKEAGGRVVVALPLKCQRRGNIPSMHMLRVGTGKTLWIGVALSSRSPTTRKRGGGGGLLCPAFCR</sequence>
<comment type="caution">
    <text evidence="1">The sequence shown here is derived from an EMBL/GenBank/DDBJ whole genome shotgun (WGS) entry which is preliminary data.</text>
</comment>
<dbReference type="AlphaFoldDB" id="A0A8T2QW78"/>
<dbReference type="Proteomes" id="UP000825935">
    <property type="component" value="Chromosome 32"/>
</dbReference>